<evidence type="ECO:0000313" key="5">
    <source>
        <dbReference type="EMBL" id="TCK20959.1"/>
    </source>
</evidence>
<keyword evidence="3" id="KW-0446">Lipid-binding</keyword>
<proteinExistence type="predicted"/>
<keyword evidence="2" id="KW-0333">Golgi apparatus</keyword>
<comment type="caution">
    <text evidence="5">The sequence shown here is derived from an EMBL/GenBank/DDBJ whole genome shotgun (WGS) entry which is preliminary data.</text>
</comment>
<dbReference type="GO" id="GO:0070273">
    <property type="term" value="F:phosphatidylinositol-4-phosphate binding"/>
    <property type="evidence" value="ECO:0007669"/>
    <property type="project" value="InterPro"/>
</dbReference>
<organism evidence="5 6">
    <name type="scientific">Pseudonocardia endophytica</name>
    <dbReference type="NCBI Taxonomy" id="401976"/>
    <lineage>
        <taxon>Bacteria</taxon>
        <taxon>Bacillati</taxon>
        <taxon>Actinomycetota</taxon>
        <taxon>Actinomycetes</taxon>
        <taxon>Pseudonocardiales</taxon>
        <taxon>Pseudonocardiaceae</taxon>
        <taxon>Pseudonocardia</taxon>
    </lineage>
</organism>
<dbReference type="GO" id="GO:0006890">
    <property type="term" value="P:retrograde vesicle-mediated transport, Golgi to endoplasmic reticulum"/>
    <property type="evidence" value="ECO:0007669"/>
    <property type="project" value="TreeGrafter"/>
</dbReference>
<dbReference type="PANTHER" id="PTHR12704">
    <property type="entry name" value="TRANS-GOLGI PROTEIN GMX33"/>
    <property type="match status" value="1"/>
</dbReference>
<dbReference type="GO" id="GO:0048194">
    <property type="term" value="P:Golgi vesicle budding"/>
    <property type="evidence" value="ECO:0007669"/>
    <property type="project" value="TreeGrafter"/>
</dbReference>
<dbReference type="InterPro" id="IPR008628">
    <property type="entry name" value="GPP34-like"/>
</dbReference>
<dbReference type="OrthoDB" id="4962633at2"/>
<dbReference type="GO" id="GO:0007030">
    <property type="term" value="P:Golgi organization"/>
    <property type="evidence" value="ECO:0007669"/>
    <property type="project" value="TreeGrafter"/>
</dbReference>
<gene>
    <name evidence="5" type="ORF">EV378_4928</name>
</gene>
<accession>A0A4R1HMR8</accession>
<evidence type="ECO:0000256" key="4">
    <source>
        <dbReference type="ARBA" id="ARBA00023136"/>
    </source>
</evidence>
<comment type="subcellular location">
    <subcellularLocation>
        <location evidence="1">Golgi apparatus membrane</location>
        <topology evidence="1">Peripheral membrane protein</topology>
        <orientation evidence="1">Cytoplasmic side</orientation>
    </subcellularLocation>
</comment>
<evidence type="ECO:0000313" key="6">
    <source>
        <dbReference type="Proteomes" id="UP000295560"/>
    </source>
</evidence>
<keyword evidence="6" id="KW-1185">Reference proteome</keyword>
<dbReference type="EMBL" id="SMFZ01000002">
    <property type="protein sequence ID" value="TCK20959.1"/>
    <property type="molecule type" value="Genomic_DNA"/>
</dbReference>
<dbReference type="InterPro" id="IPR038261">
    <property type="entry name" value="GPP34-like_sf"/>
</dbReference>
<dbReference type="GO" id="GO:0043001">
    <property type="term" value="P:Golgi to plasma membrane protein transport"/>
    <property type="evidence" value="ECO:0007669"/>
    <property type="project" value="TreeGrafter"/>
</dbReference>
<keyword evidence="4" id="KW-0472">Membrane</keyword>
<reference evidence="5 6" key="1">
    <citation type="submission" date="2019-03" db="EMBL/GenBank/DDBJ databases">
        <title>Sequencing the genomes of 1000 actinobacteria strains.</title>
        <authorList>
            <person name="Klenk H.-P."/>
        </authorList>
    </citation>
    <scope>NUCLEOTIDE SEQUENCE [LARGE SCALE GENOMIC DNA]</scope>
    <source>
        <strain evidence="5 6">DSM 44969</strain>
    </source>
</reference>
<evidence type="ECO:0000256" key="2">
    <source>
        <dbReference type="ARBA" id="ARBA00023034"/>
    </source>
</evidence>
<protein>
    <submittedName>
        <fullName evidence="5">Golgi phosphoprotein 3 GPP34</fullName>
    </submittedName>
</protein>
<dbReference type="GO" id="GO:0012505">
    <property type="term" value="C:endomembrane system"/>
    <property type="evidence" value="ECO:0007669"/>
    <property type="project" value="UniProtKB-ARBA"/>
</dbReference>
<sequence length="226" mass="24781">MGDLLLCEELLLLGLDDESGKPSWTFDASMLNAALMLDLVTTGCVRFDEDKVYVTEHFPRHPLMAAAQDVIADDKKVRSISHWHTMLPYTLKDLQKRAAERLVADGVLVQEESKVLGLFRSTRFPESDPGPERALRARLHSILVENAEPDDHDTALITLLASGYGIDHVFSGDDKDARKAAKRRAKELSTAAKEDPVFQARHDAAVIAAVTMVATTTVITTTGNGS</sequence>
<dbReference type="Gene3D" id="1.10.3630.10">
    <property type="entry name" value="yeast vps74-n-term truncation variant domain like"/>
    <property type="match status" value="1"/>
</dbReference>
<name>A0A4R1HMR8_PSEEN</name>
<dbReference type="GO" id="GO:0005829">
    <property type="term" value="C:cytosol"/>
    <property type="evidence" value="ECO:0007669"/>
    <property type="project" value="TreeGrafter"/>
</dbReference>
<evidence type="ECO:0000256" key="3">
    <source>
        <dbReference type="ARBA" id="ARBA00023121"/>
    </source>
</evidence>
<dbReference type="AlphaFoldDB" id="A0A4R1HMR8"/>
<evidence type="ECO:0000256" key="1">
    <source>
        <dbReference type="ARBA" id="ARBA00004255"/>
    </source>
</evidence>
<dbReference type="Proteomes" id="UP000295560">
    <property type="component" value="Unassembled WGS sequence"/>
</dbReference>
<dbReference type="PANTHER" id="PTHR12704:SF2">
    <property type="entry name" value="GOLGI PHOSPHOPROTEIN 3 HOMOLOG SAURON"/>
    <property type="match status" value="1"/>
</dbReference>
<dbReference type="Pfam" id="PF05719">
    <property type="entry name" value="GPP34"/>
    <property type="match status" value="1"/>
</dbReference>
<dbReference type="RefSeq" id="WP_132429766.1">
    <property type="nucleotide sequence ID" value="NZ_SMFZ01000002.1"/>
</dbReference>